<evidence type="ECO:0000256" key="7">
    <source>
        <dbReference type="RuleBase" id="RU364112"/>
    </source>
</evidence>
<dbReference type="Proteomes" id="UP000664835">
    <property type="component" value="Unassembled WGS sequence"/>
</dbReference>
<dbReference type="RefSeq" id="WP_208148441.1">
    <property type="nucleotide sequence ID" value="NZ_JAGETV010000006.1"/>
</dbReference>
<evidence type="ECO:0000256" key="1">
    <source>
        <dbReference type="ARBA" id="ARBA00010342"/>
    </source>
</evidence>
<dbReference type="Gene3D" id="1.10.8.640">
    <property type="entry name" value="Cytochrome C biogenesis protein"/>
    <property type="match status" value="1"/>
</dbReference>
<feature type="transmembrane region" description="Helical" evidence="7">
    <location>
        <begin position="106"/>
        <end position="124"/>
    </location>
</feature>
<gene>
    <name evidence="9" type="ORF">J3998_05365</name>
</gene>
<feature type="signal peptide" evidence="7">
    <location>
        <begin position="1"/>
        <end position="21"/>
    </location>
</feature>
<comment type="caution">
    <text evidence="9">The sequence shown here is derived from an EMBL/GenBank/DDBJ whole genome shotgun (WGS) entry which is preliminary data.</text>
</comment>
<keyword evidence="5" id="KW-0201">Cytochrome c-type biogenesis</keyword>
<evidence type="ECO:0000256" key="2">
    <source>
        <dbReference type="ARBA" id="ARBA00022617"/>
    </source>
</evidence>
<comment type="function">
    <text evidence="7">Possible subunit of a heme lyase.</text>
</comment>
<dbReference type="CDD" id="cd16378">
    <property type="entry name" value="CcmH_N"/>
    <property type="match status" value="1"/>
</dbReference>
<dbReference type="InterPro" id="IPR005616">
    <property type="entry name" value="CcmH/CycL/Ccl2/NrfF_N"/>
</dbReference>
<keyword evidence="7" id="KW-0472">Membrane</keyword>
<keyword evidence="10" id="KW-1185">Reference proteome</keyword>
<dbReference type="InterPro" id="IPR038297">
    <property type="entry name" value="CcmH/CycL/NrfF/Ccl2_sf"/>
</dbReference>
<dbReference type="InterPro" id="IPR051263">
    <property type="entry name" value="C-type_cytochrome_biogenesis"/>
</dbReference>
<name>A0ABS3Q3T9_9GAMM</name>
<keyword evidence="3 7" id="KW-0479">Metal-binding</keyword>
<dbReference type="Pfam" id="PF03918">
    <property type="entry name" value="CcmH"/>
    <property type="match status" value="1"/>
</dbReference>
<dbReference type="PANTHER" id="PTHR47870:SF1">
    <property type="entry name" value="CYTOCHROME C-TYPE BIOGENESIS PROTEIN CCMH"/>
    <property type="match status" value="1"/>
</dbReference>
<evidence type="ECO:0000259" key="8">
    <source>
        <dbReference type="Pfam" id="PF03918"/>
    </source>
</evidence>
<keyword evidence="4 7" id="KW-0732">Signal</keyword>
<feature type="chain" id="PRO_5044964697" description="Cytochrome c-type biogenesis protein" evidence="7">
    <location>
        <begin position="22"/>
        <end position="138"/>
    </location>
</feature>
<evidence type="ECO:0000256" key="6">
    <source>
        <dbReference type="ARBA" id="ARBA00023004"/>
    </source>
</evidence>
<keyword evidence="7" id="KW-1133">Transmembrane helix</keyword>
<evidence type="ECO:0000256" key="5">
    <source>
        <dbReference type="ARBA" id="ARBA00022748"/>
    </source>
</evidence>
<sequence length="138" mass="16287">MNWLRLLLISVLLSFHSQSFAAIETYQFDSVEQEEAYKELIFELRCLVCQNQNLADSNAELAQDLRQQVYEMLTKQNASKDEIVDYMVARYGEFVMYKPPVEPNTYLLWVGPFLFLLIGLWILIRIIRSNQQNNELDK</sequence>
<evidence type="ECO:0000256" key="3">
    <source>
        <dbReference type="ARBA" id="ARBA00022723"/>
    </source>
</evidence>
<keyword evidence="2 7" id="KW-0349">Heme</keyword>
<evidence type="ECO:0000313" key="10">
    <source>
        <dbReference type="Proteomes" id="UP000664835"/>
    </source>
</evidence>
<keyword evidence="7" id="KW-0812">Transmembrane</keyword>
<evidence type="ECO:0000313" key="9">
    <source>
        <dbReference type="EMBL" id="MBO1926999.1"/>
    </source>
</evidence>
<dbReference type="EMBL" id="JAGETV010000006">
    <property type="protein sequence ID" value="MBO1926999.1"/>
    <property type="molecule type" value="Genomic_DNA"/>
</dbReference>
<accession>A0ABS3Q3T9</accession>
<reference evidence="9 10" key="1">
    <citation type="submission" date="2021-03" db="EMBL/GenBank/DDBJ databases">
        <title>Thiomicrorhabdus sp.nov.,novel sulfur-oxidizing bacteria isolated from coastal sediment.</title>
        <authorList>
            <person name="Liu X."/>
        </authorList>
    </citation>
    <scope>NUCLEOTIDE SEQUENCE [LARGE SCALE GENOMIC DNA]</scope>
    <source>
        <strain evidence="9 10">6S2-11</strain>
    </source>
</reference>
<proteinExistence type="inferred from homology"/>
<keyword evidence="6 7" id="KW-0408">Iron</keyword>
<organism evidence="9 10">
    <name type="scientific">Thiomicrorhabdus marina</name>
    <dbReference type="NCBI Taxonomy" id="2818442"/>
    <lineage>
        <taxon>Bacteria</taxon>
        <taxon>Pseudomonadati</taxon>
        <taxon>Pseudomonadota</taxon>
        <taxon>Gammaproteobacteria</taxon>
        <taxon>Thiotrichales</taxon>
        <taxon>Piscirickettsiaceae</taxon>
        <taxon>Thiomicrorhabdus</taxon>
    </lineage>
</organism>
<feature type="domain" description="CcmH/CycL/Ccl2/NrfF N-terminal" evidence="8">
    <location>
        <begin position="11"/>
        <end position="135"/>
    </location>
</feature>
<comment type="similarity">
    <text evidence="1 7">Belongs to the CcmH/CycL/Ccl2/NrfF family.</text>
</comment>
<protein>
    <recommendedName>
        <fullName evidence="7">Cytochrome c-type biogenesis protein</fullName>
    </recommendedName>
</protein>
<dbReference type="PANTHER" id="PTHR47870">
    <property type="entry name" value="CYTOCHROME C-TYPE BIOGENESIS PROTEIN CCMH"/>
    <property type="match status" value="1"/>
</dbReference>
<evidence type="ECO:0000256" key="4">
    <source>
        <dbReference type="ARBA" id="ARBA00022729"/>
    </source>
</evidence>